<proteinExistence type="predicted"/>
<dbReference type="Pfam" id="PF19777">
    <property type="entry name" value="DUF6263"/>
    <property type="match status" value="1"/>
</dbReference>
<evidence type="ECO:0000313" key="2">
    <source>
        <dbReference type="EMBL" id="MPN19484.1"/>
    </source>
</evidence>
<sequence>MGESWSEHENATPDGKVKLITTYVFKGVQNGDAEIAVSGGIPKKSDKQTQQQMSRTMSSELTQSGKILLDQHTGWIKNQTMHVKTSQVETLSDGKQSQTMKSVSNSTVTVNP</sequence>
<protein>
    <submittedName>
        <fullName evidence="2">Uncharacterized protein</fullName>
    </submittedName>
</protein>
<evidence type="ECO:0000256" key="1">
    <source>
        <dbReference type="SAM" id="MobiDB-lite"/>
    </source>
</evidence>
<accession>A0A645G5R5</accession>
<dbReference type="AlphaFoldDB" id="A0A645G5R5"/>
<dbReference type="InterPro" id="IPR046230">
    <property type="entry name" value="DUF6263"/>
</dbReference>
<organism evidence="2">
    <name type="scientific">bioreactor metagenome</name>
    <dbReference type="NCBI Taxonomy" id="1076179"/>
    <lineage>
        <taxon>unclassified sequences</taxon>
        <taxon>metagenomes</taxon>
        <taxon>ecological metagenomes</taxon>
    </lineage>
</organism>
<dbReference type="EMBL" id="VSSQ01067045">
    <property type="protein sequence ID" value="MPN19484.1"/>
    <property type="molecule type" value="Genomic_DNA"/>
</dbReference>
<name>A0A645G5R5_9ZZZZ</name>
<feature type="region of interest" description="Disordered" evidence="1">
    <location>
        <begin position="37"/>
        <end position="63"/>
    </location>
</feature>
<feature type="compositionally biased region" description="Low complexity" evidence="1">
    <location>
        <begin position="48"/>
        <end position="59"/>
    </location>
</feature>
<feature type="region of interest" description="Disordered" evidence="1">
    <location>
        <begin position="88"/>
        <end position="112"/>
    </location>
</feature>
<reference evidence="2" key="1">
    <citation type="submission" date="2019-08" db="EMBL/GenBank/DDBJ databases">
        <authorList>
            <person name="Kucharzyk K."/>
            <person name="Murdoch R.W."/>
            <person name="Higgins S."/>
            <person name="Loffler F."/>
        </authorList>
    </citation>
    <scope>NUCLEOTIDE SEQUENCE</scope>
</reference>
<gene>
    <name evidence="2" type="ORF">SDC9_166853</name>
</gene>
<comment type="caution">
    <text evidence="2">The sequence shown here is derived from an EMBL/GenBank/DDBJ whole genome shotgun (WGS) entry which is preliminary data.</text>
</comment>